<dbReference type="Proteomes" id="UP000249364">
    <property type="component" value="Unassembled WGS sequence"/>
</dbReference>
<gene>
    <name evidence="2" type="ORF">LY56_01525</name>
</gene>
<dbReference type="InterPro" id="IPR032710">
    <property type="entry name" value="NTF2-like_dom_sf"/>
</dbReference>
<dbReference type="Pfam" id="PF08332">
    <property type="entry name" value="CaMKII_AD"/>
    <property type="match status" value="1"/>
</dbReference>
<proteinExistence type="predicted"/>
<reference evidence="2 3" key="1">
    <citation type="submission" date="2018-06" db="EMBL/GenBank/DDBJ databases">
        <title>Genomic Encyclopedia of Archaeal and Bacterial Type Strains, Phase II (KMG-II): from individual species to whole genera.</title>
        <authorList>
            <person name="Goeker M."/>
        </authorList>
    </citation>
    <scope>NUCLEOTIDE SEQUENCE [LARGE SCALE GENOMIC DNA]</scope>
    <source>
        <strain evidence="2 3">DSM 13087</strain>
    </source>
</reference>
<dbReference type="GO" id="GO:0004683">
    <property type="term" value="F:calcium/calmodulin-dependent protein kinase activity"/>
    <property type="evidence" value="ECO:0007669"/>
    <property type="project" value="InterPro"/>
</dbReference>
<organism evidence="2 3">
    <name type="scientific">Roseinatronobacter thiooxidans</name>
    <dbReference type="NCBI Taxonomy" id="121821"/>
    <lineage>
        <taxon>Bacteria</taxon>
        <taxon>Pseudomonadati</taxon>
        <taxon>Pseudomonadota</taxon>
        <taxon>Alphaproteobacteria</taxon>
        <taxon>Rhodobacterales</taxon>
        <taxon>Paracoccaceae</taxon>
        <taxon>Roseinatronobacter</taxon>
    </lineage>
</organism>
<keyword evidence="3" id="KW-1185">Reference proteome</keyword>
<feature type="domain" description="Calcium/calmodulin-dependent protein kinase II association-domain" evidence="1">
    <location>
        <begin position="6"/>
        <end position="126"/>
    </location>
</feature>
<dbReference type="NCBIfam" id="TIGR02246">
    <property type="entry name" value="SgcJ/EcaC family oxidoreductase"/>
    <property type="match status" value="1"/>
</dbReference>
<evidence type="ECO:0000259" key="1">
    <source>
        <dbReference type="Pfam" id="PF08332"/>
    </source>
</evidence>
<dbReference type="CDD" id="cd00531">
    <property type="entry name" value="NTF2_like"/>
    <property type="match status" value="1"/>
</dbReference>
<dbReference type="GO" id="GO:0005516">
    <property type="term" value="F:calmodulin binding"/>
    <property type="evidence" value="ECO:0007669"/>
    <property type="project" value="InterPro"/>
</dbReference>
<dbReference type="EMBL" id="QKZQ01000005">
    <property type="protein sequence ID" value="PZX45962.1"/>
    <property type="molecule type" value="Genomic_DNA"/>
</dbReference>
<dbReference type="AlphaFoldDB" id="A0A2W7S603"/>
<dbReference type="RefSeq" id="WP_071468173.1">
    <property type="nucleotide sequence ID" value="NZ_MEHT01000001.1"/>
</dbReference>
<name>A0A2W7S603_9RHOB</name>
<protein>
    <submittedName>
        <fullName evidence="2">Uncharacterized protein (TIGR02246 family)</fullName>
    </submittedName>
</protein>
<comment type="caution">
    <text evidence="2">The sequence shown here is derived from an EMBL/GenBank/DDBJ whole genome shotgun (WGS) entry which is preliminary data.</text>
</comment>
<dbReference type="SUPFAM" id="SSF54427">
    <property type="entry name" value="NTF2-like"/>
    <property type="match status" value="1"/>
</dbReference>
<accession>A0A2W7S603</accession>
<sequence length="127" mass="14486">MPFSARDEIAHLFNDWNAALQSLDAAQVAALYAKDAVLLPTVSNEIRKTPAAVQEYFTRFLKKKPKGRIIQQNIRLLDSLAINSGIYTFDLTIDGTDTQLLCRYTFVYRKDPEGWKIIEHHSSVMPE</sequence>
<evidence type="ECO:0000313" key="2">
    <source>
        <dbReference type="EMBL" id="PZX45962.1"/>
    </source>
</evidence>
<dbReference type="OrthoDB" id="953853at2"/>
<evidence type="ECO:0000313" key="3">
    <source>
        <dbReference type="Proteomes" id="UP000249364"/>
    </source>
</evidence>
<dbReference type="STRING" id="121821.GCA_001870675_00313"/>
<dbReference type="InterPro" id="IPR013543">
    <property type="entry name" value="Ca/CaM-dep_prot_kinase-assoc"/>
</dbReference>
<dbReference type="InterPro" id="IPR011944">
    <property type="entry name" value="Steroid_delta5-4_isomerase"/>
</dbReference>
<dbReference type="Gene3D" id="3.10.450.50">
    <property type="match status" value="1"/>
</dbReference>